<evidence type="ECO:0000256" key="7">
    <source>
        <dbReference type="SAM" id="Coils"/>
    </source>
</evidence>
<feature type="domain" description="DAMP1 SANT/Myb-like" evidence="10">
    <location>
        <begin position="140"/>
        <end position="218"/>
    </location>
</feature>
<dbReference type="InterPro" id="IPR032563">
    <property type="entry name" value="DAMP1_SANT-like"/>
</dbReference>
<evidence type="ECO:0000259" key="9">
    <source>
        <dbReference type="Pfam" id="PF05499"/>
    </source>
</evidence>
<evidence type="ECO:0000313" key="12">
    <source>
        <dbReference type="Proteomes" id="UP000887568"/>
    </source>
</evidence>
<evidence type="ECO:0000256" key="6">
    <source>
        <dbReference type="ARBA" id="ARBA00067416"/>
    </source>
</evidence>
<dbReference type="GO" id="GO:0000812">
    <property type="term" value="C:Swr1 complex"/>
    <property type="evidence" value="ECO:0007669"/>
    <property type="project" value="TreeGrafter"/>
</dbReference>
<dbReference type="FunFam" id="1.10.10.60:FF:000087">
    <property type="entry name" value="DNA methyltransferase 1-associated protein 1"/>
    <property type="match status" value="1"/>
</dbReference>
<evidence type="ECO:0000259" key="10">
    <source>
        <dbReference type="Pfam" id="PF16282"/>
    </source>
</evidence>
<comment type="subcellular location">
    <subcellularLocation>
        <location evidence="1">Nucleus</location>
    </subcellularLocation>
</comment>
<dbReference type="RefSeq" id="XP_038067683.1">
    <property type="nucleotide sequence ID" value="XM_038211755.1"/>
</dbReference>
<feature type="compositionally biased region" description="Basic and acidic residues" evidence="8">
    <location>
        <begin position="38"/>
        <end position="69"/>
    </location>
</feature>
<dbReference type="PANTHER" id="PTHR12855:SF10">
    <property type="entry name" value="DNA METHYLTRANSFERASE 1-ASSOCIATED PROTEIN 1"/>
    <property type="match status" value="1"/>
</dbReference>
<dbReference type="InterPro" id="IPR027109">
    <property type="entry name" value="Swc4/Dmap1"/>
</dbReference>
<keyword evidence="7" id="KW-0175">Coiled coil</keyword>
<reference evidence="11" key="1">
    <citation type="submission" date="2022-11" db="UniProtKB">
        <authorList>
            <consortium name="EnsemblMetazoa"/>
        </authorList>
    </citation>
    <scope>IDENTIFICATION</scope>
</reference>
<keyword evidence="3" id="KW-0805">Transcription regulation</keyword>
<feature type="region of interest" description="Disordered" evidence="8">
    <location>
        <begin position="1"/>
        <end position="69"/>
    </location>
</feature>
<evidence type="ECO:0000256" key="2">
    <source>
        <dbReference type="ARBA" id="ARBA00022853"/>
    </source>
</evidence>
<feature type="domain" description="DNA methyltransferase 1-associated 1" evidence="9">
    <location>
        <begin position="260"/>
        <end position="426"/>
    </location>
</feature>
<dbReference type="GO" id="GO:0035267">
    <property type="term" value="C:NuA4 histone acetyltransferase complex"/>
    <property type="evidence" value="ECO:0007669"/>
    <property type="project" value="InterPro"/>
</dbReference>
<evidence type="ECO:0000256" key="1">
    <source>
        <dbReference type="ARBA" id="ARBA00004123"/>
    </source>
</evidence>
<dbReference type="Pfam" id="PF05499">
    <property type="entry name" value="DMAP1"/>
    <property type="match status" value="1"/>
</dbReference>
<evidence type="ECO:0000256" key="4">
    <source>
        <dbReference type="ARBA" id="ARBA00023163"/>
    </source>
</evidence>
<organism evidence="11 12">
    <name type="scientific">Patiria miniata</name>
    <name type="common">Bat star</name>
    <name type="synonym">Asterina miniata</name>
    <dbReference type="NCBI Taxonomy" id="46514"/>
    <lineage>
        <taxon>Eukaryota</taxon>
        <taxon>Metazoa</taxon>
        <taxon>Echinodermata</taxon>
        <taxon>Eleutherozoa</taxon>
        <taxon>Asterozoa</taxon>
        <taxon>Asteroidea</taxon>
        <taxon>Valvatacea</taxon>
        <taxon>Valvatida</taxon>
        <taxon>Asterinidae</taxon>
        <taxon>Patiria</taxon>
    </lineage>
</organism>
<dbReference type="GO" id="GO:0006281">
    <property type="term" value="P:DNA repair"/>
    <property type="evidence" value="ECO:0007669"/>
    <property type="project" value="InterPro"/>
</dbReference>
<accession>A0A914AVG6</accession>
<dbReference type="Proteomes" id="UP000887568">
    <property type="component" value="Unplaced"/>
</dbReference>
<sequence>MADVRDILEWDVDVQAEPGSAPSSSVSTGGDSAAQQMRKKDEIIGSHASDKKQRSRKSQEPTFKRPEGMHREVYALLYSDKKDPPPLIPSDTNKGYKQMKAKLGRSKVRPWKRMPFTNPARKDGAVFHHWRRVADEGKDYPFARFNKEVSIPLYTSQEYQLHLHDEKWTKQATDHLFDLCNRFDLRWVVVHDRFDYASYGRRSIEDMKERYYNIINKLAKARADPNLSNRAAQVYDAEHERKRKEQLLRLFNRTQEQVEEEEMLIAELKKIELRKKEREKKTQDLQKLITAADNNAELRRTERKITKKKIQLPQSKSRKELEGSSKQILETGGIKFPDFKQSGVYLRSQKMKLPSSVGQKKTKAIEHLLDELGIPIQPMPTEDICQLYNELRSDMVLLYELKLAHANCEFELQTLRHRYEALAPGKLPSSALSLNQQPPPTAEEDAEATPTLGEEGVDVKMEDSSDDQSSKNKKVSEIIDVVTTSPSTPRKRRTAIEQSNMMKKLKK</sequence>
<dbReference type="GO" id="GO:0006338">
    <property type="term" value="P:chromatin remodeling"/>
    <property type="evidence" value="ECO:0007669"/>
    <property type="project" value="InterPro"/>
</dbReference>
<keyword evidence="2" id="KW-0156">Chromatin regulator</keyword>
<dbReference type="GeneID" id="119737416"/>
<dbReference type="OMA" id="RNNIQNW"/>
<feature type="region of interest" description="Disordered" evidence="8">
    <location>
        <begin position="429"/>
        <end position="507"/>
    </location>
</feature>
<feature type="compositionally biased region" description="Basic and acidic residues" evidence="8">
    <location>
        <begin position="457"/>
        <end position="477"/>
    </location>
</feature>
<protein>
    <recommendedName>
        <fullName evidence="6">DNA methyltransferase 1-associated protein 1</fullName>
    </recommendedName>
</protein>
<dbReference type="PANTHER" id="PTHR12855">
    <property type="entry name" value="DNA METHYLTRANSFERASE 1-ASSOCIATED PROTEIN 1 FAMILY MEMBER"/>
    <property type="match status" value="1"/>
</dbReference>
<keyword evidence="12" id="KW-1185">Reference proteome</keyword>
<dbReference type="Pfam" id="PF16282">
    <property type="entry name" value="SANT_DAMP1_like"/>
    <property type="match status" value="1"/>
</dbReference>
<dbReference type="GO" id="GO:0000122">
    <property type="term" value="P:negative regulation of transcription by RNA polymerase II"/>
    <property type="evidence" value="ECO:0007669"/>
    <property type="project" value="TreeGrafter"/>
</dbReference>
<keyword evidence="4" id="KW-0804">Transcription</keyword>
<proteinExistence type="predicted"/>
<evidence type="ECO:0000256" key="8">
    <source>
        <dbReference type="SAM" id="MobiDB-lite"/>
    </source>
</evidence>
<dbReference type="AlphaFoldDB" id="A0A914AVG6"/>
<dbReference type="InterPro" id="IPR008468">
    <property type="entry name" value="DMAP1"/>
</dbReference>
<keyword evidence="5" id="KW-0539">Nucleus</keyword>
<evidence type="ECO:0000313" key="11">
    <source>
        <dbReference type="EnsemblMetazoa" id="XP_038067683.1"/>
    </source>
</evidence>
<name>A0A914AVG6_PATMI</name>
<dbReference type="GO" id="GO:0003714">
    <property type="term" value="F:transcription corepressor activity"/>
    <property type="evidence" value="ECO:0007669"/>
    <property type="project" value="TreeGrafter"/>
</dbReference>
<dbReference type="OrthoDB" id="19740at2759"/>
<evidence type="ECO:0000256" key="3">
    <source>
        <dbReference type="ARBA" id="ARBA00023015"/>
    </source>
</evidence>
<evidence type="ECO:0000256" key="5">
    <source>
        <dbReference type="ARBA" id="ARBA00023242"/>
    </source>
</evidence>
<feature type="coiled-coil region" evidence="7">
    <location>
        <begin position="204"/>
        <end position="288"/>
    </location>
</feature>
<dbReference type="Gene3D" id="1.10.10.60">
    <property type="entry name" value="Homeodomain-like"/>
    <property type="match status" value="1"/>
</dbReference>
<feature type="compositionally biased region" description="Polar residues" evidence="8">
    <location>
        <begin position="21"/>
        <end position="35"/>
    </location>
</feature>
<dbReference type="EnsemblMetazoa" id="XM_038211755.1">
    <property type="protein sequence ID" value="XP_038067683.1"/>
    <property type="gene ID" value="LOC119737416"/>
</dbReference>